<dbReference type="InterPro" id="IPR007527">
    <property type="entry name" value="Znf_SWIM"/>
</dbReference>
<feature type="region of interest" description="Disordered" evidence="2">
    <location>
        <begin position="329"/>
        <end position="406"/>
    </location>
</feature>
<feature type="compositionally biased region" description="Basic residues" evidence="2">
    <location>
        <begin position="347"/>
        <end position="361"/>
    </location>
</feature>
<evidence type="ECO:0000256" key="1">
    <source>
        <dbReference type="PROSITE-ProRule" id="PRU00325"/>
    </source>
</evidence>
<evidence type="ECO:0000313" key="5">
    <source>
        <dbReference type="Proteomes" id="UP001218218"/>
    </source>
</evidence>
<proteinExistence type="predicted"/>
<evidence type="ECO:0000256" key="2">
    <source>
        <dbReference type="SAM" id="MobiDB-lite"/>
    </source>
</evidence>
<reference evidence="4" key="1">
    <citation type="submission" date="2023-03" db="EMBL/GenBank/DDBJ databases">
        <title>Massive genome expansion in bonnet fungi (Mycena s.s.) driven by repeated elements and novel gene families across ecological guilds.</title>
        <authorList>
            <consortium name="Lawrence Berkeley National Laboratory"/>
            <person name="Harder C.B."/>
            <person name="Miyauchi S."/>
            <person name="Viragh M."/>
            <person name="Kuo A."/>
            <person name="Thoen E."/>
            <person name="Andreopoulos B."/>
            <person name="Lu D."/>
            <person name="Skrede I."/>
            <person name="Drula E."/>
            <person name="Henrissat B."/>
            <person name="Morin E."/>
            <person name="Kohler A."/>
            <person name="Barry K."/>
            <person name="LaButti K."/>
            <person name="Morin E."/>
            <person name="Salamov A."/>
            <person name="Lipzen A."/>
            <person name="Mereny Z."/>
            <person name="Hegedus B."/>
            <person name="Baldrian P."/>
            <person name="Stursova M."/>
            <person name="Weitz H."/>
            <person name="Taylor A."/>
            <person name="Grigoriev I.V."/>
            <person name="Nagy L.G."/>
            <person name="Martin F."/>
            <person name="Kauserud H."/>
        </authorList>
    </citation>
    <scope>NUCLEOTIDE SEQUENCE</scope>
    <source>
        <strain evidence="4">CBHHK002</strain>
    </source>
</reference>
<keyword evidence="1" id="KW-0862">Zinc</keyword>
<keyword evidence="1" id="KW-0479">Metal-binding</keyword>
<sequence length="406" mass="46460">MHRSTHVVLAMDPKPSSSCFPELWELLKKWVRMEEEEDFKQAWREIQRTALSKVVQYLTDYWMPDTVVRMWSAPHRRTRTIFEMCDTNMLVEVWHHVLKGKFLQNKHNRRLDHLLYILTECVVPYYSLKQRLQDFRFEGPDVEVKKRKDIVKKSTVYVEQDIKHVEEAKYLVPSKSRALKTYEVDIDSYTCTCLDFPLISFCKHIAAIQRLFNADTCETFEETTPCPAAPSPPSPPSLPSVIDTALPPKAKAPARKVLSVLSKQMEVLVARFQRSRQEDFPFIPMLTDAVATMLLEMDNSDILPCSRHVPSSSGWDTTQKAMMPGIKLKRKKARDPPYGGGANSGAKARKKPNIRTFRHHTSVLDSRGPASHRTSTVVPPTSVLDSRGPASHRTSTVVPPRLQHSL</sequence>
<name>A0AAD6ZUG7_9AGAR</name>
<comment type="caution">
    <text evidence="4">The sequence shown here is derived from an EMBL/GenBank/DDBJ whole genome shotgun (WGS) entry which is preliminary data.</text>
</comment>
<accession>A0AAD6ZUG7</accession>
<protein>
    <recommendedName>
        <fullName evidence="3">SWIM-type domain-containing protein</fullName>
    </recommendedName>
</protein>
<organism evidence="4 5">
    <name type="scientific">Mycena albidolilacea</name>
    <dbReference type="NCBI Taxonomy" id="1033008"/>
    <lineage>
        <taxon>Eukaryota</taxon>
        <taxon>Fungi</taxon>
        <taxon>Dikarya</taxon>
        <taxon>Basidiomycota</taxon>
        <taxon>Agaricomycotina</taxon>
        <taxon>Agaricomycetes</taxon>
        <taxon>Agaricomycetidae</taxon>
        <taxon>Agaricales</taxon>
        <taxon>Marasmiineae</taxon>
        <taxon>Mycenaceae</taxon>
        <taxon>Mycena</taxon>
    </lineage>
</organism>
<keyword evidence="1" id="KW-0863">Zinc-finger</keyword>
<gene>
    <name evidence="4" type="ORF">DFH08DRAFT_964593</name>
</gene>
<dbReference type="EMBL" id="JARIHO010000029">
    <property type="protein sequence ID" value="KAJ7337628.1"/>
    <property type="molecule type" value="Genomic_DNA"/>
</dbReference>
<dbReference type="AlphaFoldDB" id="A0AAD6ZUG7"/>
<evidence type="ECO:0000259" key="3">
    <source>
        <dbReference type="PROSITE" id="PS50966"/>
    </source>
</evidence>
<evidence type="ECO:0000313" key="4">
    <source>
        <dbReference type="EMBL" id="KAJ7337628.1"/>
    </source>
</evidence>
<dbReference type="GO" id="GO:0008270">
    <property type="term" value="F:zinc ion binding"/>
    <property type="evidence" value="ECO:0007669"/>
    <property type="project" value="UniProtKB-KW"/>
</dbReference>
<dbReference type="PROSITE" id="PS50966">
    <property type="entry name" value="ZF_SWIM"/>
    <property type="match status" value="1"/>
</dbReference>
<keyword evidence="5" id="KW-1185">Reference proteome</keyword>
<feature type="domain" description="SWIM-type" evidence="3">
    <location>
        <begin position="182"/>
        <end position="213"/>
    </location>
</feature>
<dbReference type="Proteomes" id="UP001218218">
    <property type="component" value="Unassembled WGS sequence"/>
</dbReference>